<accession>A0A4P9US71</accession>
<evidence type="ECO:0000313" key="2">
    <source>
        <dbReference type="Proteomes" id="UP000305881"/>
    </source>
</evidence>
<dbReference type="STRING" id="675511.GCA_000341735_03315"/>
<dbReference type="EMBL" id="CP035467">
    <property type="protein sequence ID" value="QCW84358.1"/>
    <property type="molecule type" value="Genomic_DNA"/>
</dbReference>
<dbReference type="OrthoDB" id="9803747at2"/>
<keyword evidence="2" id="KW-1185">Reference proteome</keyword>
<dbReference type="KEGG" id="mbur:EQU24_20565"/>
<dbReference type="AlphaFoldDB" id="A0A4P9US71"/>
<sequence>MAMQSSYQDIKQKLSSLFDELFTHEGYADMRIEMRILKRGQKEVILHCGKQYRYVVDFRPGDDSLNAGKETGSHALESIRCESRR</sequence>
<organism evidence="1 2">
    <name type="scientific">Methylotuvimicrobium buryatense</name>
    <name type="common">Methylomicrobium buryatense</name>
    <dbReference type="NCBI Taxonomy" id="95641"/>
    <lineage>
        <taxon>Bacteria</taxon>
        <taxon>Pseudomonadati</taxon>
        <taxon>Pseudomonadota</taxon>
        <taxon>Gammaproteobacteria</taxon>
        <taxon>Methylococcales</taxon>
        <taxon>Methylococcaceae</taxon>
        <taxon>Methylotuvimicrobium</taxon>
    </lineage>
</organism>
<dbReference type="Proteomes" id="UP000305881">
    <property type="component" value="Chromosome"/>
</dbReference>
<gene>
    <name evidence="1" type="ORF">EQU24_20565</name>
</gene>
<protein>
    <submittedName>
        <fullName evidence="1">Pilus assembly protein</fullName>
    </submittedName>
</protein>
<reference evidence="2" key="1">
    <citation type="journal article" date="2019" name="J. Bacteriol.">
        <title>A Mutagenic Screen Identifies a TonB-Dependent Receptor Required for the Lanthanide Metal Switch in the Type I Methanotroph 'Methylotuvimicrobium buryatense' 5GB1C.</title>
        <authorList>
            <person name="Groom J.D."/>
            <person name="Ford S.M."/>
            <person name="Pesesky M.W."/>
            <person name="Lidstrom M.E."/>
        </authorList>
    </citation>
    <scope>NUCLEOTIDE SEQUENCE [LARGE SCALE GENOMIC DNA]</scope>
    <source>
        <strain evidence="2">5GB1C</strain>
    </source>
</reference>
<evidence type="ECO:0000313" key="1">
    <source>
        <dbReference type="EMBL" id="QCW84358.1"/>
    </source>
</evidence>
<name>A0A4P9US71_METBY</name>
<proteinExistence type="predicted"/>